<evidence type="ECO:0000313" key="19">
    <source>
        <dbReference type="Proteomes" id="UP000515159"/>
    </source>
</evidence>
<protein>
    <recommendedName>
        <fullName evidence="16">Palmitoyltransferase</fullName>
        <ecNumber evidence="16">2.3.1.225</ecNumber>
    </recommendedName>
</protein>
<keyword evidence="12" id="KW-0564">Palmitate</keyword>
<evidence type="ECO:0000256" key="14">
    <source>
        <dbReference type="ARBA" id="ARBA00023315"/>
    </source>
</evidence>
<accession>A0A6P8P5J2</accession>
<proteinExistence type="inferred from homology"/>
<dbReference type="PANTHER" id="PTHR22883:SF466">
    <property type="entry name" value="PALMITOYLTRANSFERASE ZDHHC4"/>
    <property type="match status" value="1"/>
</dbReference>
<keyword evidence="14 16" id="KW-0012">Acyltransferase</keyword>
<evidence type="ECO:0000256" key="10">
    <source>
        <dbReference type="ARBA" id="ARBA00023034"/>
    </source>
</evidence>
<keyword evidence="9 16" id="KW-1133">Transmembrane helix</keyword>
<keyword evidence="11 16" id="KW-0472">Membrane</keyword>
<evidence type="ECO:0000256" key="9">
    <source>
        <dbReference type="ARBA" id="ARBA00022989"/>
    </source>
</evidence>
<comment type="catalytic activity">
    <reaction evidence="15">
        <text>L-cysteinyl-[protein] + hexadecanoyl-CoA = S-hexadecanoyl-L-cysteinyl-[protein] + CoA</text>
        <dbReference type="Rhea" id="RHEA:36683"/>
        <dbReference type="Rhea" id="RHEA-COMP:10131"/>
        <dbReference type="Rhea" id="RHEA-COMP:11032"/>
        <dbReference type="ChEBI" id="CHEBI:29950"/>
        <dbReference type="ChEBI" id="CHEBI:57287"/>
        <dbReference type="ChEBI" id="CHEBI:57379"/>
        <dbReference type="ChEBI" id="CHEBI:74151"/>
        <dbReference type="EC" id="2.3.1.225"/>
    </reaction>
    <physiologicalReaction direction="left-to-right" evidence="15">
        <dbReference type="Rhea" id="RHEA:36684"/>
    </physiologicalReaction>
</comment>
<evidence type="ECO:0000313" key="20">
    <source>
        <dbReference type="RefSeq" id="XP_033770363.1"/>
    </source>
</evidence>
<feature type="transmembrane region" description="Helical" evidence="16">
    <location>
        <begin position="121"/>
        <end position="143"/>
    </location>
</feature>
<comment type="similarity">
    <text evidence="4 16">Belongs to the DHHC palmitoyltransferase family.</text>
</comment>
<dbReference type="InParanoid" id="A0A6P8P5J2"/>
<evidence type="ECO:0000259" key="18">
    <source>
        <dbReference type="Pfam" id="PF01529"/>
    </source>
</evidence>
<reference evidence="20" key="1">
    <citation type="submission" date="2025-08" db="UniProtKB">
        <authorList>
            <consortium name="RefSeq"/>
        </authorList>
    </citation>
    <scope>IDENTIFICATION</scope>
</reference>
<dbReference type="AlphaFoldDB" id="A0A6P8P5J2"/>
<keyword evidence="19" id="KW-1185">Reference proteome</keyword>
<feature type="region of interest" description="Disordered" evidence="17">
    <location>
        <begin position="1"/>
        <end position="23"/>
    </location>
</feature>
<name>A0A6P8P5J2_GEOSA</name>
<dbReference type="Pfam" id="PF01529">
    <property type="entry name" value="DHHC"/>
    <property type="match status" value="1"/>
</dbReference>
<comment type="domain">
    <text evidence="16">The DHHC domain is required for palmitoyltransferase activity.</text>
</comment>
<evidence type="ECO:0000256" key="1">
    <source>
        <dbReference type="ARBA" id="ARBA00004477"/>
    </source>
</evidence>
<keyword evidence="13" id="KW-0449">Lipoprotein</keyword>
<dbReference type="GO" id="GO:0006612">
    <property type="term" value="P:protein targeting to membrane"/>
    <property type="evidence" value="ECO:0007669"/>
    <property type="project" value="TreeGrafter"/>
</dbReference>
<gene>
    <name evidence="20" type="primary">ZDHHC4</name>
</gene>
<keyword evidence="7 16" id="KW-0812">Transmembrane</keyword>
<evidence type="ECO:0000256" key="6">
    <source>
        <dbReference type="ARBA" id="ARBA00022679"/>
    </source>
</evidence>
<dbReference type="GeneID" id="117345594"/>
<feature type="transmembrane region" description="Helical" evidence="16">
    <location>
        <begin position="224"/>
        <end position="254"/>
    </location>
</feature>
<evidence type="ECO:0000256" key="5">
    <source>
        <dbReference type="ARBA" id="ARBA00022475"/>
    </source>
</evidence>
<dbReference type="PANTHER" id="PTHR22883">
    <property type="entry name" value="ZINC FINGER DHHC DOMAIN CONTAINING PROTEIN"/>
    <property type="match status" value="1"/>
</dbReference>
<dbReference type="GO" id="GO:0019706">
    <property type="term" value="F:protein-cysteine S-palmitoyltransferase activity"/>
    <property type="evidence" value="ECO:0007669"/>
    <property type="project" value="UniProtKB-EC"/>
</dbReference>
<feature type="domain" description="Palmitoyltransferase DHHC" evidence="18">
    <location>
        <begin position="169"/>
        <end position="311"/>
    </location>
</feature>
<evidence type="ECO:0000256" key="8">
    <source>
        <dbReference type="ARBA" id="ARBA00022824"/>
    </source>
</evidence>
<dbReference type="GO" id="GO:0000139">
    <property type="term" value="C:Golgi membrane"/>
    <property type="evidence" value="ECO:0007669"/>
    <property type="project" value="UniProtKB-SubCell"/>
</dbReference>
<keyword evidence="6 16" id="KW-0808">Transferase</keyword>
<organism evidence="19 20">
    <name type="scientific">Geotrypetes seraphini</name>
    <name type="common">Gaboon caecilian</name>
    <name type="synonym">Caecilia seraphini</name>
    <dbReference type="NCBI Taxonomy" id="260995"/>
    <lineage>
        <taxon>Eukaryota</taxon>
        <taxon>Metazoa</taxon>
        <taxon>Chordata</taxon>
        <taxon>Craniata</taxon>
        <taxon>Vertebrata</taxon>
        <taxon>Euteleostomi</taxon>
        <taxon>Amphibia</taxon>
        <taxon>Gymnophiona</taxon>
        <taxon>Geotrypetes</taxon>
    </lineage>
</organism>
<evidence type="ECO:0000256" key="15">
    <source>
        <dbReference type="ARBA" id="ARBA00047790"/>
    </source>
</evidence>
<keyword evidence="5" id="KW-1003">Cell membrane</keyword>
<evidence type="ECO:0000256" key="3">
    <source>
        <dbReference type="ARBA" id="ARBA00004653"/>
    </source>
</evidence>
<evidence type="ECO:0000256" key="7">
    <source>
        <dbReference type="ARBA" id="ARBA00022692"/>
    </source>
</evidence>
<evidence type="ECO:0000256" key="16">
    <source>
        <dbReference type="RuleBase" id="RU079119"/>
    </source>
</evidence>
<sequence length="357" mass="40487">MATPPSPRAPSARPSRRRRRRKCRAPAFKNARHGLPGALRALRACAAAAAGGAAAGAVAGPEISYAATAPWLQRISQNAVQRFCRSRNLTFVILQLALEVAVFAEYSWEIFGACLELEFRWFYLLLPYGLLAVNTGFFFLSCITDPGTITKSNLQRCLQVYNYDEVLFQKNQLCPTCTLEKPARSKHCRVCNRCVHRFDHHCVWVNNCIGALNIRYFLPYLGTLTLMAACLALLIAAFLLQVVLLSGLMLGSYQEWATEINSIVQHLFLTFPRIVLLLGFLLLLSVLVGSYTCFMSYLLLTNQTTNEWFKRRAGCPECWLLLPHQQHSTFQNEYSKDFLGNIREVFRPNIYLKKKEM</sequence>
<dbReference type="PROSITE" id="PS50216">
    <property type="entry name" value="DHHC"/>
    <property type="match status" value="1"/>
</dbReference>
<dbReference type="InterPro" id="IPR039859">
    <property type="entry name" value="PFA4/ZDH16/20/ERF2-like"/>
</dbReference>
<dbReference type="InterPro" id="IPR001594">
    <property type="entry name" value="Palmitoyltrfase_DHHC"/>
</dbReference>
<evidence type="ECO:0000256" key="11">
    <source>
        <dbReference type="ARBA" id="ARBA00023136"/>
    </source>
</evidence>
<keyword evidence="8" id="KW-0256">Endoplasmic reticulum</keyword>
<dbReference type="OrthoDB" id="331948at2759"/>
<dbReference type="RefSeq" id="XP_033770363.1">
    <property type="nucleotide sequence ID" value="XM_033914472.1"/>
</dbReference>
<dbReference type="EC" id="2.3.1.225" evidence="16"/>
<dbReference type="CTD" id="55146"/>
<feature type="transmembrane region" description="Helical" evidence="16">
    <location>
        <begin position="274"/>
        <end position="300"/>
    </location>
</feature>
<dbReference type="KEGG" id="gsh:117345594"/>
<evidence type="ECO:0000256" key="13">
    <source>
        <dbReference type="ARBA" id="ARBA00023288"/>
    </source>
</evidence>
<evidence type="ECO:0000256" key="4">
    <source>
        <dbReference type="ARBA" id="ARBA00008574"/>
    </source>
</evidence>
<evidence type="ECO:0000256" key="2">
    <source>
        <dbReference type="ARBA" id="ARBA00004651"/>
    </source>
</evidence>
<evidence type="ECO:0000256" key="12">
    <source>
        <dbReference type="ARBA" id="ARBA00023139"/>
    </source>
</evidence>
<keyword evidence="10" id="KW-0333">Golgi apparatus</keyword>
<comment type="subcellular location">
    <subcellularLocation>
        <location evidence="2">Cell membrane</location>
        <topology evidence="2">Multi-pass membrane protein</topology>
    </subcellularLocation>
    <subcellularLocation>
        <location evidence="1">Endoplasmic reticulum membrane</location>
        <topology evidence="1">Multi-pass membrane protein</topology>
    </subcellularLocation>
    <subcellularLocation>
        <location evidence="3">Golgi apparatus membrane</location>
        <topology evidence="3">Multi-pass membrane protein</topology>
    </subcellularLocation>
</comment>
<dbReference type="FunCoup" id="A0A6P8P5J2">
    <property type="interactions" value="975"/>
</dbReference>
<evidence type="ECO:0000256" key="17">
    <source>
        <dbReference type="SAM" id="MobiDB-lite"/>
    </source>
</evidence>
<dbReference type="GO" id="GO:0005886">
    <property type="term" value="C:plasma membrane"/>
    <property type="evidence" value="ECO:0007669"/>
    <property type="project" value="UniProtKB-SubCell"/>
</dbReference>
<dbReference type="GO" id="GO:0005789">
    <property type="term" value="C:endoplasmic reticulum membrane"/>
    <property type="evidence" value="ECO:0007669"/>
    <property type="project" value="UniProtKB-SubCell"/>
</dbReference>
<feature type="compositionally biased region" description="Basic residues" evidence="17">
    <location>
        <begin position="14"/>
        <end position="23"/>
    </location>
</feature>
<dbReference type="Proteomes" id="UP000515159">
    <property type="component" value="Chromosome 11"/>
</dbReference>